<dbReference type="Proteomes" id="UP001357223">
    <property type="component" value="Chromosome"/>
</dbReference>
<gene>
    <name evidence="1" type="ORF">R4Z09_29120</name>
</gene>
<dbReference type="EMBL" id="CP137640">
    <property type="protein sequence ID" value="WVX81210.1"/>
    <property type="molecule type" value="Genomic_DNA"/>
</dbReference>
<sequence length="240" mass="28728">MFDSLKLFYQLQRGLSDVDMGQQKFGGLFNFNQPYMRWTEDMFKMYQSGGWMGMGADGYWKFFTAYSDIFQKTVLEYPMATMNVYQRWYDSYYEKYNEAIEESRQERNVQTIQAQEKNYPADWDEEKEDLLIQSVIEGTKEAKTLASIFETIGEAIGISPARCSTYWYTKVDQSYRDQVNRIKQEQAKNWTEEEEEILTKIVTEEYPHLSIFQIFPIASKRLKRHKTDVQRKWFSLLTRN</sequence>
<evidence type="ECO:0000313" key="2">
    <source>
        <dbReference type="Proteomes" id="UP001357223"/>
    </source>
</evidence>
<dbReference type="RefSeq" id="WP_338450140.1">
    <property type="nucleotide sequence ID" value="NZ_CP137640.1"/>
</dbReference>
<proteinExistence type="predicted"/>
<organism evidence="1 2">
    <name type="scientific">Niallia oryzisoli</name>
    <dbReference type="NCBI Taxonomy" id="1737571"/>
    <lineage>
        <taxon>Bacteria</taxon>
        <taxon>Bacillati</taxon>
        <taxon>Bacillota</taxon>
        <taxon>Bacilli</taxon>
        <taxon>Bacillales</taxon>
        <taxon>Bacillaceae</taxon>
        <taxon>Niallia</taxon>
    </lineage>
</organism>
<protein>
    <recommendedName>
        <fullName evidence="3">Myb-like domain-containing protein</fullName>
    </recommendedName>
</protein>
<evidence type="ECO:0000313" key="1">
    <source>
        <dbReference type="EMBL" id="WVX81210.1"/>
    </source>
</evidence>
<name>A0ABZ2CBU0_9BACI</name>
<reference evidence="1 2" key="1">
    <citation type="submission" date="2023-10" db="EMBL/GenBank/DDBJ databases">
        <title>Niallia locisalis sp.nov. isolated from a salt pond sample.</title>
        <authorList>
            <person name="Li X.-J."/>
            <person name="Dong L."/>
        </authorList>
    </citation>
    <scope>NUCLEOTIDE SEQUENCE [LARGE SCALE GENOMIC DNA]</scope>
    <source>
        <strain evidence="1 2">DSM 29761</strain>
    </source>
</reference>
<evidence type="ECO:0008006" key="3">
    <source>
        <dbReference type="Google" id="ProtNLM"/>
    </source>
</evidence>
<keyword evidence="2" id="KW-1185">Reference proteome</keyword>
<accession>A0ABZ2CBU0</accession>